<keyword evidence="2" id="KW-1185">Reference proteome</keyword>
<dbReference type="EMBL" id="JADEWF010000041">
    <property type="protein sequence ID" value="MBE9219659.1"/>
    <property type="molecule type" value="Genomic_DNA"/>
</dbReference>
<proteinExistence type="predicted"/>
<keyword evidence="1" id="KW-0012">Acyltransferase</keyword>
<reference evidence="1" key="1">
    <citation type="submission" date="2020-10" db="EMBL/GenBank/DDBJ databases">
        <authorList>
            <person name="Castelo-Branco R."/>
            <person name="Eusebio N."/>
            <person name="Adriana R."/>
            <person name="Vieira A."/>
            <person name="Brugerolle De Fraissinette N."/>
            <person name="Rezende De Castro R."/>
            <person name="Schneider M.P."/>
            <person name="Vasconcelos V."/>
            <person name="Leao P.N."/>
        </authorList>
    </citation>
    <scope>NUCLEOTIDE SEQUENCE</scope>
    <source>
        <strain evidence="1">LEGE 04289</strain>
    </source>
</reference>
<keyword evidence="1" id="KW-0808">Transferase</keyword>
<sequence length="334" mass="38401">MQNTDNSEKLEIIQFLRVFAALAVAWFHFANGNPNFLNEGWLKDSGKYGWLGVEVFFVISGFVIPYSLSRSNFKLKLHWRKFLAKRFLRLHPSYIVSIIITIALWYASSLAPGFKGAAPRIDITNITLHFAYLNGIFNQPWINPVFWTLGIEFQYCLLIMLIHPVVSACKSYNNMISLLSICILPFFFIDQNNIVFHWLFLYIFGILCFQLYTHKINKVQYFFMLSIITIVSNACMGNLITLVGLCTAIAISFVKIPQIRIFTFFSDLSYSFYLIHVPIGGRIINFGLRLGGGIYLKLIIIIIALISSIFAADLMYKYIEKPSQKLSHDIKYSN</sequence>
<comment type="caution">
    <text evidence="1">The sequence shown here is derived from an EMBL/GenBank/DDBJ whole genome shotgun (WGS) entry which is preliminary data.</text>
</comment>
<organism evidence="1 2">
    <name type="scientific">Dolichospermum flos-aquae LEGE 04289</name>
    <dbReference type="NCBI Taxonomy" id="1828708"/>
    <lineage>
        <taxon>Bacteria</taxon>
        <taxon>Bacillati</taxon>
        <taxon>Cyanobacteriota</taxon>
        <taxon>Cyanophyceae</taxon>
        <taxon>Nostocales</taxon>
        <taxon>Aphanizomenonaceae</taxon>
        <taxon>Dolichospermum</taxon>
    </lineage>
</organism>
<evidence type="ECO:0000313" key="2">
    <source>
        <dbReference type="Proteomes" id="UP000597867"/>
    </source>
</evidence>
<name>A0ACC5Q404_DOLFA</name>
<evidence type="ECO:0000313" key="1">
    <source>
        <dbReference type="EMBL" id="MBE9219659.1"/>
    </source>
</evidence>
<protein>
    <submittedName>
        <fullName evidence="1">Acyltransferase</fullName>
    </submittedName>
</protein>
<dbReference type="Proteomes" id="UP000597867">
    <property type="component" value="Unassembled WGS sequence"/>
</dbReference>
<accession>A0ACC5Q404</accession>
<gene>
    <name evidence="1" type="ORF">IQ222_12835</name>
</gene>